<dbReference type="AlphaFoldDB" id="A0A1V3C5P7"/>
<accession>A0A1V3C5P7</accession>
<keyword evidence="2" id="KW-1185">Reference proteome</keyword>
<protein>
    <submittedName>
        <fullName evidence="1">Uncharacterized protein</fullName>
    </submittedName>
</protein>
<gene>
    <name evidence="1" type="ORF">NOSIN_21615</name>
</gene>
<name>A0A1V3C5P7_9ACTN</name>
<dbReference type="EMBL" id="MCOK01000001">
    <property type="protein sequence ID" value="OOC56101.1"/>
    <property type="molecule type" value="Genomic_DNA"/>
</dbReference>
<reference evidence="2" key="1">
    <citation type="submission" date="2016-08" db="EMBL/GenBank/DDBJ databases">
        <authorList>
            <person name="Tokovenko B."/>
            <person name="Kalinowski J."/>
        </authorList>
    </citation>
    <scope>NUCLEOTIDE SEQUENCE [LARGE SCALE GENOMIC DNA]</scope>
    <source>
        <strain evidence="2">UTMC102</strain>
    </source>
</reference>
<evidence type="ECO:0000313" key="2">
    <source>
        <dbReference type="Proteomes" id="UP000189004"/>
    </source>
</evidence>
<sequence>MSIWASDNRSGRVREALTMLLSQGVIDDFRIRPDEEFPFRVTVPAGVVPMTEHQAAHFALGAAVGHFGRLARGGDGLRTGGA</sequence>
<proteinExistence type="predicted"/>
<organism evidence="1 2">
    <name type="scientific">Nocardiopsis sinuspersici</name>
    <dbReference type="NCBI Taxonomy" id="501010"/>
    <lineage>
        <taxon>Bacteria</taxon>
        <taxon>Bacillati</taxon>
        <taxon>Actinomycetota</taxon>
        <taxon>Actinomycetes</taxon>
        <taxon>Streptosporangiales</taxon>
        <taxon>Nocardiopsidaceae</taxon>
        <taxon>Nocardiopsis</taxon>
    </lineage>
</organism>
<evidence type="ECO:0000313" key="1">
    <source>
        <dbReference type="EMBL" id="OOC56101.1"/>
    </source>
</evidence>
<dbReference type="OrthoDB" id="3432120at2"/>
<dbReference type="RefSeq" id="WP_077692536.1">
    <property type="nucleotide sequence ID" value="NZ_MCOK01000001.1"/>
</dbReference>
<dbReference type="Proteomes" id="UP000189004">
    <property type="component" value="Unassembled WGS sequence"/>
</dbReference>
<comment type="caution">
    <text evidence="1">The sequence shown here is derived from an EMBL/GenBank/DDBJ whole genome shotgun (WGS) entry which is preliminary data.</text>
</comment>